<dbReference type="SUPFAM" id="SSF53335">
    <property type="entry name" value="S-adenosyl-L-methionine-dependent methyltransferases"/>
    <property type="match status" value="1"/>
</dbReference>
<dbReference type="EC" id="2.1.1.222" evidence="5"/>
<keyword evidence="1 5" id="KW-0489">Methyltransferase</keyword>
<dbReference type="GO" id="GO:0061542">
    <property type="term" value="F:3-demethylubiquinol 3-O-methyltransferase activity"/>
    <property type="evidence" value="ECO:0007669"/>
    <property type="project" value="UniProtKB-EC"/>
</dbReference>
<keyword evidence="3" id="KW-0949">S-adenosyl-L-methionine</keyword>
<dbReference type="EMBL" id="JBHSMK010000002">
    <property type="protein sequence ID" value="MFC5435985.1"/>
    <property type="molecule type" value="Genomic_DNA"/>
</dbReference>
<feature type="domain" description="Methyltransferase" evidence="4">
    <location>
        <begin position="19"/>
        <end position="110"/>
    </location>
</feature>
<dbReference type="InterPro" id="IPR029063">
    <property type="entry name" value="SAM-dependent_MTases_sf"/>
</dbReference>
<protein>
    <submittedName>
        <fullName evidence="5">Class I SAM-dependent methyltransferase</fullName>
        <ecNumber evidence="5">2.1.1.222</ecNumber>
        <ecNumber evidence="5">2.1.1.64</ecNumber>
    </submittedName>
</protein>
<dbReference type="CDD" id="cd02440">
    <property type="entry name" value="AdoMet_MTases"/>
    <property type="match status" value="1"/>
</dbReference>
<accession>A0ABW0JJ40</accession>
<evidence type="ECO:0000313" key="5">
    <source>
        <dbReference type="EMBL" id="MFC5435985.1"/>
    </source>
</evidence>
<dbReference type="PANTHER" id="PTHR43464:SF19">
    <property type="entry name" value="UBIQUINONE BIOSYNTHESIS O-METHYLTRANSFERASE, MITOCHONDRIAL"/>
    <property type="match status" value="1"/>
</dbReference>
<dbReference type="Gene3D" id="3.40.50.150">
    <property type="entry name" value="Vaccinia Virus protein VP39"/>
    <property type="match status" value="1"/>
</dbReference>
<dbReference type="InterPro" id="IPR041698">
    <property type="entry name" value="Methyltransf_25"/>
</dbReference>
<proteinExistence type="predicted"/>
<dbReference type="Pfam" id="PF13649">
    <property type="entry name" value="Methyltransf_25"/>
    <property type="match status" value="1"/>
</dbReference>
<keyword evidence="6" id="KW-1185">Reference proteome</keyword>
<sequence length="176" mass="18835">MGVATVRNWAESLPPGGSVLDLGCGHGMPISKALIDEGLTVYGIDASPSLIAAFRLRFPNAPVECSAIEDSQFFARKFDGIVAWGLMFLLAPDVQATLIHKVALALRPGGRFLFTAPHQACEWPDNLTGQKSSSLGSATYRKMVESEGLALVGETEDEGQNHYYFVCKPDSACSAV</sequence>
<dbReference type="GO" id="GO:0032259">
    <property type="term" value="P:methylation"/>
    <property type="evidence" value="ECO:0007669"/>
    <property type="project" value="UniProtKB-KW"/>
</dbReference>
<evidence type="ECO:0000256" key="2">
    <source>
        <dbReference type="ARBA" id="ARBA00022679"/>
    </source>
</evidence>
<reference evidence="6" key="1">
    <citation type="journal article" date="2019" name="Int. J. Syst. Evol. Microbiol.">
        <title>The Global Catalogue of Microorganisms (GCM) 10K type strain sequencing project: providing services to taxonomists for standard genome sequencing and annotation.</title>
        <authorList>
            <consortium name="The Broad Institute Genomics Platform"/>
            <consortium name="The Broad Institute Genome Sequencing Center for Infectious Disease"/>
            <person name="Wu L."/>
            <person name="Ma J."/>
        </authorList>
    </citation>
    <scope>NUCLEOTIDE SEQUENCE [LARGE SCALE GENOMIC DNA]</scope>
    <source>
        <strain evidence="6">JCM 17130</strain>
    </source>
</reference>
<evidence type="ECO:0000313" key="6">
    <source>
        <dbReference type="Proteomes" id="UP001596013"/>
    </source>
</evidence>
<dbReference type="RefSeq" id="WP_377302786.1">
    <property type="nucleotide sequence ID" value="NZ_JBHSMK010000002.1"/>
</dbReference>
<dbReference type="PANTHER" id="PTHR43464">
    <property type="entry name" value="METHYLTRANSFERASE"/>
    <property type="match status" value="1"/>
</dbReference>
<gene>
    <name evidence="5" type="ORF">ACFPME_05410</name>
</gene>
<dbReference type="GO" id="GO:0102208">
    <property type="term" value="F:2-polyprenyl-6-hydroxyphenol methylase activity"/>
    <property type="evidence" value="ECO:0007669"/>
    <property type="project" value="UniProtKB-EC"/>
</dbReference>
<dbReference type="EC" id="2.1.1.64" evidence="5"/>
<keyword evidence="2 5" id="KW-0808">Transferase</keyword>
<organism evidence="5 6">
    <name type="scientific">Rhodanobacter umsongensis</name>
    <dbReference type="NCBI Taxonomy" id="633153"/>
    <lineage>
        <taxon>Bacteria</taxon>
        <taxon>Pseudomonadati</taxon>
        <taxon>Pseudomonadota</taxon>
        <taxon>Gammaproteobacteria</taxon>
        <taxon>Lysobacterales</taxon>
        <taxon>Rhodanobacteraceae</taxon>
        <taxon>Rhodanobacter</taxon>
    </lineage>
</organism>
<evidence type="ECO:0000256" key="3">
    <source>
        <dbReference type="ARBA" id="ARBA00022691"/>
    </source>
</evidence>
<evidence type="ECO:0000259" key="4">
    <source>
        <dbReference type="Pfam" id="PF13649"/>
    </source>
</evidence>
<name>A0ABW0JJ40_9GAMM</name>
<evidence type="ECO:0000256" key="1">
    <source>
        <dbReference type="ARBA" id="ARBA00022603"/>
    </source>
</evidence>
<comment type="caution">
    <text evidence="5">The sequence shown here is derived from an EMBL/GenBank/DDBJ whole genome shotgun (WGS) entry which is preliminary data.</text>
</comment>
<dbReference type="Proteomes" id="UP001596013">
    <property type="component" value="Unassembled WGS sequence"/>
</dbReference>